<dbReference type="Proteomes" id="UP000688137">
    <property type="component" value="Unassembled WGS sequence"/>
</dbReference>
<protein>
    <submittedName>
        <fullName evidence="1">Uncharacterized protein</fullName>
    </submittedName>
</protein>
<name>A0A8S1M9Q0_PARPR</name>
<gene>
    <name evidence="1" type="ORF">PPRIM_AZ9-3.1.T0570116</name>
</gene>
<sequence>MMLILILYRLKTIKQQLKHLKYQKQQKMSSQNNCIFTLLIIQKCQVDVIMQDIKSFLLTKYNKLDSTKWSKLDRYSNKIIQNI</sequence>
<dbReference type="EMBL" id="CAJJDM010000058">
    <property type="protein sequence ID" value="CAD8076907.1"/>
    <property type="molecule type" value="Genomic_DNA"/>
</dbReference>
<dbReference type="AlphaFoldDB" id="A0A8S1M9Q0"/>
<reference evidence="1" key="1">
    <citation type="submission" date="2021-01" db="EMBL/GenBank/DDBJ databases">
        <authorList>
            <consortium name="Genoscope - CEA"/>
            <person name="William W."/>
        </authorList>
    </citation>
    <scope>NUCLEOTIDE SEQUENCE</scope>
</reference>
<organism evidence="1 2">
    <name type="scientific">Paramecium primaurelia</name>
    <dbReference type="NCBI Taxonomy" id="5886"/>
    <lineage>
        <taxon>Eukaryota</taxon>
        <taxon>Sar</taxon>
        <taxon>Alveolata</taxon>
        <taxon>Ciliophora</taxon>
        <taxon>Intramacronucleata</taxon>
        <taxon>Oligohymenophorea</taxon>
        <taxon>Peniculida</taxon>
        <taxon>Parameciidae</taxon>
        <taxon>Paramecium</taxon>
    </lineage>
</organism>
<evidence type="ECO:0000313" key="1">
    <source>
        <dbReference type="EMBL" id="CAD8076907.1"/>
    </source>
</evidence>
<keyword evidence="2" id="KW-1185">Reference proteome</keyword>
<accession>A0A8S1M9Q0</accession>
<comment type="caution">
    <text evidence="1">The sequence shown here is derived from an EMBL/GenBank/DDBJ whole genome shotgun (WGS) entry which is preliminary data.</text>
</comment>
<evidence type="ECO:0000313" key="2">
    <source>
        <dbReference type="Proteomes" id="UP000688137"/>
    </source>
</evidence>
<proteinExistence type="predicted"/>